<evidence type="ECO:0000256" key="7">
    <source>
        <dbReference type="ARBA" id="ARBA00023315"/>
    </source>
</evidence>
<dbReference type="AlphaFoldDB" id="A0A915ERW4"/>
<organism evidence="11 12">
    <name type="scientific">Ditylenchus dipsaci</name>
    <dbReference type="NCBI Taxonomy" id="166011"/>
    <lineage>
        <taxon>Eukaryota</taxon>
        <taxon>Metazoa</taxon>
        <taxon>Ecdysozoa</taxon>
        <taxon>Nematoda</taxon>
        <taxon>Chromadorea</taxon>
        <taxon>Rhabditida</taxon>
        <taxon>Tylenchina</taxon>
        <taxon>Tylenchomorpha</taxon>
        <taxon>Sphaerularioidea</taxon>
        <taxon>Anguinidae</taxon>
        <taxon>Anguininae</taxon>
        <taxon>Ditylenchus</taxon>
    </lineage>
</organism>
<evidence type="ECO:0000313" key="12">
    <source>
        <dbReference type="WBParaSite" id="jg8834"/>
    </source>
</evidence>
<feature type="domain" description="Histone acetyltransferase type B catalytic subunit C-terminal" evidence="10">
    <location>
        <begin position="278"/>
        <end position="329"/>
    </location>
</feature>
<dbReference type="InterPro" id="IPR017380">
    <property type="entry name" value="Hist_AcTrfase_B-typ_cat-su"/>
</dbReference>
<dbReference type="GO" id="GO:0042393">
    <property type="term" value="F:histone binding"/>
    <property type="evidence" value="ECO:0007669"/>
    <property type="project" value="InterPro"/>
</dbReference>
<dbReference type="InterPro" id="IPR019467">
    <property type="entry name" value="Hat1_N"/>
</dbReference>
<dbReference type="GO" id="GO:0004402">
    <property type="term" value="F:histone acetyltransferase activity"/>
    <property type="evidence" value="ECO:0007669"/>
    <property type="project" value="InterPro"/>
</dbReference>
<evidence type="ECO:0000259" key="9">
    <source>
        <dbReference type="Pfam" id="PF10394"/>
    </source>
</evidence>
<keyword evidence="5" id="KW-0808">Transferase</keyword>
<dbReference type="InterPro" id="IPR037113">
    <property type="entry name" value="Hat1_N_sf"/>
</dbReference>
<evidence type="ECO:0000313" key="11">
    <source>
        <dbReference type="Proteomes" id="UP000887574"/>
    </source>
</evidence>
<comment type="catalytic activity">
    <reaction evidence="8">
        <text>L-lysyl-[protein] + acetyl-CoA = N(6)-acetyl-L-lysyl-[protein] + CoA + H(+)</text>
        <dbReference type="Rhea" id="RHEA:45948"/>
        <dbReference type="Rhea" id="RHEA-COMP:9752"/>
        <dbReference type="Rhea" id="RHEA-COMP:10731"/>
        <dbReference type="ChEBI" id="CHEBI:15378"/>
        <dbReference type="ChEBI" id="CHEBI:29969"/>
        <dbReference type="ChEBI" id="CHEBI:57287"/>
        <dbReference type="ChEBI" id="CHEBI:57288"/>
        <dbReference type="ChEBI" id="CHEBI:61930"/>
        <dbReference type="EC" id="2.3.1.48"/>
    </reaction>
</comment>
<keyword evidence="6" id="KW-0539">Nucleus</keyword>
<dbReference type="Gene3D" id="1.10.10.390">
    <property type="match status" value="1"/>
</dbReference>
<keyword evidence="11" id="KW-1185">Reference proteome</keyword>
<comment type="subcellular location">
    <subcellularLocation>
        <location evidence="1">Nucleus</location>
    </subcellularLocation>
</comment>
<dbReference type="GO" id="GO:0000781">
    <property type="term" value="C:chromosome, telomeric region"/>
    <property type="evidence" value="ECO:0007669"/>
    <property type="project" value="GOC"/>
</dbReference>
<evidence type="ECO:0000256" key="4">
    <source>
        <dbReference type="ARBA" id="ARBA00021268"/>
    </source>
</evidence>
<reference evidence="12" key="1">
    <citation type="submission" date="2022-11" db="UniProtKB">
        <authorList>
            <consortium name="WormBaseParasite"/>
        </authorList>
    </citation>
    <scope>IDENTIFICATION</scope>
</reference>
<proteinExistence type="inferred from homology"/>
<evidence type="ECO:0000256" key="8">
    <source>
        <dbReference type="ARBA" id="ARBA00048017"/>
    </source>
</evidence>
<dbReference type="Proteomes" id="UP000887574">
    <property type="component" value="Unplaced"/>
</dbReference>
<dbReference type="WBParaSite" id="jg8834">
    <property type="protein sequence ID" value="jg8834"/>
    <property type="gene ID" value="jg8834"/>
</dbReference>
<dbReference type="PANTHER" id="PTHR12046">
    <property type="entry name" value="HISTONE ACETYLTRANSFERASE TYPE B CATALYTIC SUBUNIT"/>
    <property type="match status" value="1"/>
</dbReference>
<dbReference type="GO" id="GO:0005634">
    <property type="term" value="C:nucleus"/>
    <property type="evidence" value="ECO:0007669"/>
    <property type="project" value="UniProtKB-SubCell"/>
</dbReference>
<keyword evidence="7" id="KW-0012">Acyltransferase</keyword>
<evidence type="ECO:0000259" key="10">
    <source>
        <dbReference type="Pfam" id="PF21183"/>
    </source>
</evidence>
<name>A0A915ERW4_9BILA</name>
<evidence type="ECO:0000256" key="3">
    <source>
        <dbReference type="ARBA" id="ARBA00013184"/>
    </source>
</evidence>
<dbReference type="Gene3D" id="3.90.360.10">
    <property type="entry name" value="Histone acetyl transferase 1 (HAT1), N-terminal domain"/>
    <property type="match status" value="1"/>
</dbReference>
<dbReference type="InterPro" id="IPR048776">
    <property type="entry name" value="HAT1_C"/>
</dbReference>
<feature type="domain" description="Histone acetyl transferase HAT1 N-terminal" evidence="9">
    <location>
        <begin position="12"/>
        <end position="177"/>
    </location>
</feature>
<comment type="similarity">
    <text evidence="2">Belongs to the HAT1 family.</text>
</comment>
<protein>
    <recommendedName>
        <fullName evidence="4">Histone acetyltransferase type B catalytic subunit</fullName>
        <ecNumber evidence="3">2.3.1.48</ecNumber>
    </recommendedName>
</protein>
<evidence type="ECO:0000256" key="2">
    <source>
        <dbReference type="ARBA" id="ARBA00010543"/>
    </source>
</evidence>
<dbReference type="EC" id="2.3.1.48" evidence="3"/>
<dbReference type="SUPFAM" id="SSF55729">
    <property type="entry name" value="Acyl-CoA N-acyltransferases (Nat)"/>
    <property type="match status" value="1"/>
</dbReference>
<evidence type="ECO:0000256" key="5">
    <source>
        <dbReference type="ARBA" id="ARBA00022679"/>
    </source>
</evidence>
<dbReference type="InterPro" id="IPR016181">
    <property type="entry name" value="Acyl_CoA_acyltransferase"/>
</dbReference>
<accession>A0A915ERW4</accession>
<evidence type="ECO:0000256" key="6">
    <source>
        <dbReference type="ARBA" id="ARBA00023242"/>
    </source>
</evidence>
<dbReference type="Gene3D" id="3.40.630.30">
    <property type="match status" value="1"/>
</dbReference>
<dbReference type="Pfam" id="PF10394">
    <property type="entry name" value="Hat1_N"/>
    <property type="match status" value="1"/>
</dbReference>
<evidence type="ECO:0000256" key="1">
    <source>
        <dbReference type="ARBA" id="ARBA00004123"/>
    </source>
</evidence>
<sequence length="415" mass="48753">MQLERENNFEAYIVDALKAVSLKFVESTEDIEEAPGFEPEFAHQHFGETENIIGFKGLEVSVCYSDCTLFIYPRIHYESVIPADSELKADDILYKIRDQLPSSQLDGLVSSLSSYQIKLNQQKRFKPYGELISKFYFDDSYDGLKKEIQIYKVEYTEDEDVHRYIERAQSLAFWYIDGASYTDNDDPRFFHYFAFESTKHEEDGSRKYKFAGYSSLYRFYYHPDKDRVRIAHMLLSPPYRQQGNGIRFLNAIYSDLRSREKVYDITAESFADNFLFMRDFADCVSCAELPEFSKDHLLKGYTKKMSEAALKKLKLHQAQTRRIYEILRFNCTPPDQQSQAEYKADVVKRIEKPLKRSKRDLSKLTEALNPKELAVVAKNLDGDQQKQLIEEQYNNTVDSYKIVLNRLKSMKQRNF</sequence>
<dbReference type="GO" id="GO:0031509">
    <property type="term" value="P:subtelomeric heterochromatin formation"/>
    <property type="evidence" value="ECO:0007669"/>
    <property type="project" value="InterPro"/>
</dbReference>
<dbReference type="InterPro" id="IPR013523">
    <property type="entry name" value="Hist_AcTrfase_HAT1_C"/>
</dbReference>
<dbReference type="Pfam" id="PF21183">
    <property type="entry name" value="HAT1_C"/>
    <property type="match status" value="1"/>
</dbReference>